<feature type="signal peptide" evidence="1">
    <location>
        <begin position="1"/>
        <end position="26"/>
    </location>
</feature>
<feature type="chain" id="PRO_5046274315" description="YXWGXW repeat-containing protein" evidence="1">
    <location>
        <begin position="27"/>
        <end position="110"/>
    </location>
</feature>
<comment type="caution">
    <text evidence="2">The sequence shown here is derived from an EMBL/GenBank/DDBJ whole genome shotgun (WGS) entry which is preliminary data.</text>
</comment>
<dbReference type="EMBL" id="JAVDXU010000005">
    <property type="protein sequence ID" value="MDR7272681.1"/>
    <property type="molecule type" value="Genomic_DNA"/>
</dbReference>
<evidence type="ECO:0008006" key="4">
    <source>
        <dbReference type="Google" id="ProtNLM"/>
    </source>
</evidence>
<gene>
    <name evidence="2" type="ORF">J2X20_005364</name>
</gene>
<dbReference type="RefSeq" id="WP_310272248.1">
    <property type="nucleotide sequence ID" value="NZ_JAVDXU010000005.1"/>
</dbReference>
<keyword evidence="3" id="KW-1185">Reference proteome</keyword>
<name>A0ABU1YXC3_ROSSA</name>
<evidence type="ECO:0000256" key="1">
    <source>
        <dbReference type="SAM" id="SignalP"/>
    </source>
</evidence>
<sequence length="110" mass="12376">MKRLTLAFALASSALLSACVVVPAHRADYYDGGSTIVVDAPPPAPYAEVVPVMPYPGAVWISGYWGWSGGRHHWVPGYYERPRPGYRYEPHRWDNRGGRWHLRIGGWVRG</sequence>
<organism evidence="2 3">
    <name type="scientific">Roseateles saccharophilus</name>
    <name type="common">Pseudomonas saccharophila</name>
    <dbReference type="NCBI Taxonomy" id="304"/>
    <lineage>
        <taxon>Bacteria</taxon>
        <taxon>Pseudomonadati</taxon>
        <taxon>Pseudomonadota</taxon>
        <taxon>Betaproteobacteria</taxon>
        <taxon>Burkholderiales</taxon>
        <taxon>Sphaerotilaceae</taxon>
        <taxon>Roseateles</taxon>
    </lineage>
</organism>
<evidence type="ECO:0000313" key="2">
    <source>
        <dbReference type="EMBL" id="MDR7272681.1"/>
    </source>
</evidence>
<reference evidence="2 3" key="1">
    <citation type="submission" date="2023-07" db="EMBL/GenBank/DDBJ databases">
        <title>Sorghum-associated microbial communities from plants grown in Nebraska, USA.</title>
        <authorList>
            <person name="Schachtman D."/>
        </authorList>
    </citation>
    <scope>NUCLEOTIDE SEQUENCE [LARGE SCALE GENOMIC DNA]</scope>
    <source>
        <strain evidence="2 3">BE314</strain>
    </source>
</reference>
<proteinExistence type="predicted"/>
<accession>A0ABU1YXC3</accession>
<keyword evidence="1" id="KW-0732">Signal</keyword>
<evidence type="ECO:0000313" key="3">
    <source>
        <dbReference type="Proteomes" id="UP001180453"/>
    </source>
</evidence>
<protein>
    <recommendedName>
        <fullName evidence="4">YXWGXW repeat-containing protein</fullName>
    </recommendedName>
</protein>
<dbReference type="PROSITE" id="PS51257">
    <property type="entry name" value="PROKAR_LIPOPROTEIN"/>
    <property type="match status" value="1"/>
</dbReference>
<dbReference type="Proteomes" id="UP001180453">
    <property type="component" value="Unassembled WGS sequence"/>
</dbReference>